<comment type="caution">
    <text evidence="3">The sequence shown here is derived from an EMBL/GenBank/DDBJ whole genome shotgun (WGS) entry which is preliminary data.</text>
</comment>
<dbReference type="Gene3D" id="3.40.50.1240">
    <property type="entry name" value="Phosphoglycerate mutase-like"/>
    <property type="match status" value="1"/>
</dbReference>
<name>A0AAE2SXL0_RHILE</name>
<dbReference type="InterPro" id="IPR013078">
    <property type="entry name" value="His_Pase_superF_clade-1"/>
</dbReference>
<accession>A0AAE2SXL0</accession>
<dbReference type="AlphaFoldDB" id="A0AAE2SXL0"/>
<organism evidence="3 4">
    <name type="scientific">Rhizobium leguminosarum</name>
    <dbReference type="NCBI Taxonomy" id="384"/>
    <lineage>
        <taxon>Bacteria</taxon>
        <taxon>Pseudomonadati</taxon>
        <taxon>Pseudomonadota</taxon>
        <taxon>Alphaproteobacteria</taxon>
        <taxon>Hyphomicrobiales</taxon>
        <taxon>Rhizobiaceae</taxon>
        <taxon>Rhizobium/Agrobacterium group</taxon>
        <taxon>Rhizobium</taxon>
    </lineage>
</organism>
<dbReference type="GO" id="GO:0005737">
    <property type="term" value="C:cytoplasm"/>
    <property type="evidence" value="ECO:0007669"/>
    <property type="project" value="TreeGrafter"/>
</dbReference>
<dbReference type="Pfam" id="PF00300">
    <property type="entry name" value="His_Phos_1"/>
    <property type="match status" value="1"/>
</dbReference>
<dbReference type="InterPro" id="IPR029033">
    <property type="entry name" value="His_PPase_superfam"/>
</dbReference>
<evidence type="ECO:0000313" key="4">
    <source>
        <dbReference type="Proteomes" id="UP000538507"/>
    </source>
</evidence>
<dbReference type="RefSeq" id="WP_183608763.1">
    <property type="nucleotide sequence ID" value="NZ_JACHAZ010000004.1"/>
</dbReference>
<evidence type="ECO:0000256" key="1">
    <source>
        <dbReference type="PIRSR" id="PIRSR613078-1"/>
    </source>
</evidence>
<feature type="active site" description="Tele-phosphohistidine intermediate" evidence="1">
    <location>
        <position position="48"/>
    </location>
</feature>
<evidence type="ECO:0000256" key="2">
    <source>
        <dbReference type="PIRSR" id="PIRSR613078-2"/>
    </source>
</evidence>
<dbReference type="SUPFAM" id="SSF53254">
    <property type="entry name" value="Phosphoglycerate mutase-like"/>
    <property type="match status" value="1"/>
</dbReference>
<dbReference type="SMART" id="SM00855">
    <property type="entry name" value="PGAM"/>
    <property type="match status" value="1"/>
</dbReference>
<feature type="binding site" evidence="2">
    <location>
        <position position="96"/>
    </location>
    <ligand>
        <name>substrate</name>
    </ligand>
</feature>
<gene>
    <name evidence="3" type="ORF">GGE16_004062</name>
</gene>
<feature type="active site" description="Proton donor/acceptor" evidence="1">
    <location>
        <position position="122"/>
    </location>
</feature>
<dbReference type="PANTHER" id="PTHR48100:SF1">
    <property type="entry name" value="HISTIDINE PHOSPHATASE FAMILY PROTEIN-RELATED"/>
    <property type="match status" value="1"/>
</dbReference>
<feature type="binding site" evidence="2">
    <location>
        <begin position="47"/>
        <end position="54"/>
    </location>
    <ligand>
        <name>substrate</name>
    </ligand>
</feature>
<dbReference type="GO" id="GO:0016791">
    <property type="term" value="F:phosphatase activity"/>
    <property type="evidence" value="ECO:0007669"/>
    <property type="project" value="TreeGrafter"/>
</dbReference>
<dbReference type="CDD" id="cd07067">
    <property type="entry name" value="HP_PGM_like"/>
    <property type="match status" value="1"/>
</dbReference>
<sequence length="235" mass="26348">MKLFARGQQLYVSKAIPGTNIYSWTDMAERRKSWVRPQTTATVYFIRHGETELNNQGLVSGTLDTRLTEKGRMQAANIPLTLLEPPDLLVASHLTRTWETANIFAAKRDIRLPIMRDARISEVDLGVLQGGPRVDVPEFAAGNVDYAPDGGETYRQAARRVASFLTDLEMLADSRAHQTICVFTHAGIMRIVETFFNDALAVSDIFKIRPNNASFASYQLSTWKISEAWVEIVSI</sequence>
<dbReference type="Proteomes" id="UP000538507">
    <property type="component" value="Unassembled WGS sequence"/>
</dbReference>
<proteinExistence type="predicted"/>
<dbReference type="InterPro" id="IPR050275">
    <property type="entry name" value="PGM_Phosphatase"/>
</dbReference>
<dbReference type="EMBL" id="JACIGO010000005">
    <property type="protein sequence ID" value="MBB4291986.1"/>
    <property type="molecule type" value="Genomic_DNA"/>
</dbReference>
<dbReference type="PANTHER" id="PTHR48100">
    <property type="entry name" value="BROAD-SPECIFICITY PHOSPHATASE YOR283W-RELATED"/>
    <property type="match status" value="1"/>
</dbReference>
<evidence type="ECO:0000313" key="3">
    <source>
        <dbReference type="EMBL" id="MBB4291986.1"/>
    </source>
</evidence>
<reference evidence="3 4" key="1">
    <citation type="submission" date="2020-08" db="EMBL/GenBank/DDBJ databases">
        <title>Genomic Encyclopedia of Type Strains, Phase IV (KMG-V): Genome sequencing to study the core and pangenomes of soil and plant-associated prokaryotes.</title>
        <authorList>
            <person name="Whitman W."/>
        </authorList>
    </citation>
    <scope>NUCLEOTIDE SEQUENCE [LARGE SCALE GENOMIC DNA]</scope>
    <source>
        <strain evidence="3 4">SEMIA 415</strain>
    </source>
</reference>
<protein>
    <submittedName>
        <fullName evidence="3">Broad specificity phosphatase PhoE</fullName>
    </submittedName>
</protein>